<feature type="chain" id="PRO_5003013492" description="Secreted RxLR effector peptide protein" evidence="2">
    <location>
        <begin position="20"/>
        <end position="55"/>
    </location>
</feature>
<evidence type="ECO:0000313" key="4">
    <source>
        <dbReference type="Proteomes" id="UP000006643"/>
    </source>
</evidence>
<evidence type="ECO:0000313" key="3">
    <source>
        <dbReference type="EMBL" id="EEY60427.1"/>
    </source>
</evidence>
<feature type="region of interest" description="Disordered" evidence="1">
    <location>
        <begin position="35"/>
        <end position="55"/>
    </location>
</feature>
<sequence>MRISSFFVVIAATFVATSAALTGPNQVDQRLLRTHHAPSPVSEERGISNIPLEKN</sequence>
<keyword evidence="2" id="KW-0732">Signal</keyword>
<dbReference type="HOGENOM" id="CLU_3036528_0_0_1"/>
<feature type="signal peptide" evidence="2">
    <location>
        <begin position="1"/>
        <end position="19"/>
    </location>
</feature>
<evidence type="ECO:0000256" key="2">
    <source>
        <dbReference type="SAM" id="SignalP"/>
    </source>
</evidence>
<proteinExistence type="predicted"/>
<dbReference type="AlphaFoldDB" id="D0NLA9"/>
<dbReference type="GeneID" id="9478164"/>
<evidence type="ECO:0008006" key="5">
    <source>
        <dbReference type="Google" id="ProtNLM"/>
    </source>
</evidence>
<evidence type="ECO:0000256" key="1">
    <source>
        <dbReference type="SAM" id="MobiDB-lite"/>
    </source>
</evidence>
<keyword evidence="4" id="KW-1185">Reference proteome</keyword>
<gene>
    <name evidence="3" type="ORF">PITG_22983</name>
</gene>
<organism evidence="3 4">
    <name type="scientific">Phytophthora infestans (strain T30-4)</name>
    <name type="common">Potato late blight agent</name>
    <dbReference type="NCBI Taxonomy" id="403677"/>
    <lineage>
        <taxon>Eukaryota</taxon>
        <taxon>Sar</taxon>
        <taxon>Stramenopiles</taxon>
        <taxon>Oomycota</taxon>
        <taxon>Peronosporomycetes</taxon>
        <taxon>Peronosporales</taxon>
        <taxon>Peronosporaceae</taxon>
        <taxon>Phytophthora</taxon>
    </lineage>
</organism>
<dbReference type="Proteomes" id="UP000006643">
    <property type="component" value="Unassembled WGS sequence"/>
</dbReference>
<protein>
    <recommendedName>
        <fullName evidence="5">Secreted RxLR effector peptide protein</fullName>
    </recommendedName>
</protein>
<dbReference type="InParanoid" id="D0NLA9"/>
<dbReference type="EMBL" id="DS028144">
    <property type="protein sequence ID" value="EEY60427.1"/>
    <property type="molecule type" value="Genomic_DNA"/>
</dbReference>
<dbReference type="eggNOG" id="ENOG502RGXY">
    <property type="taxonomic scope" value="Eukaryota"/>
</dbReference>
<accession>D0NLA9</accession>
<dbReference type="RefSeq" id="XP_002900223.1">
    <property type="nucleotide sequence ID" value="XM_002900177.1"/>
</dbReference>
<dbReference type="OrthoDB" id="141702at2759"/>
<dbReference type="VEuPathDB" id="FungiDB:PITG_22983"/>
<reference evidence="4" key="1">
    <citation type="journal article" date="2009" name="Nature">
        <title>Genome sequence and analysis of the Irish potato famine pathogen Phytophthora infestans.</title>
        <authorList>
            <consortium name="The Broad Institute Genome Sequencing Platform"/>
            <person name="Haas B.J."/>
            <person name="Kamoun S."/>
            <person name="Zody M.C."/>
            <person name="Jiang R.H."/>
            <person name="Handsaker R.E."/>
            <person name="Cano L.M."/>
            <person name="Grabherr M."/>
            <person name="Kodira C.D."/>
            <person name="Raffaele S."/>
            <person name="Torto-Alalibo T."/>
            <person name="Bozkurt T.O."/>
            <person name="Ah-Fong A.M."/>
            <person name="Alvarado L."/>
            <person name="Anderson V.L."/>
            <person name="Armstrong M.R."/>
            <person name="Avrova A."/>
            <person name="Baxter L."/>
            <person name="Beynon J."/>
            <person name="Boevink P.C."/>
            <person name="Bollmann S.R."/>
            <person name="Bos J.I."/>
            <person name="Bulone V."/>
            <person name="Cai G."/>
            <person name="Cakir C."/>
            <person name="Carrington J.C."/>
            <person name="Chawner M."/>
            <person name="Conti L."/>
            <person name="Costanzo S."/>
            <person name="Ewan R."/>
            <person name="Fahlgren N."/>
            <person name="Fischbach M.A."/>
            <person name="Fugelstad J."/>
            <person name="Gilroy E.M."/>
            <person name="Gnerre S."/>
            <person name="Green P.J."/>
            <person name="Grenville-Briggs L.J."/>
            <person name="Griffith J."/>
            <person name="Grunwald N.J."/>
            <person name="Horn K."/>
            <person name="Horner N.R."/>
            <person name="Hu C.H."/>
            <person name="Huitema E."/>
            <person name="Jeong D.H."/>
            <person name="Jones A.M."/>
            <person name="Jones J.D."/>
            <person name="Jones R.W."/>
            <person name="Karlsson E.K."/>
            <person name="Kunjeti S.G."/>
            <person name="Lamour K."/>
            <person name="Liu Z."/>
            <person name="Ma L."/>
            <person name="Maclean D."/>
            <person name="Chibucos M.C."/>
            <person name="McDonald H."/>
            <person name="McWalters J."/>
            <person name="Meijer H.J."/>
            <person name="Morgan W."/>
            <person name="Morris P.F."/>
            <person name="Munro C.A."/>
            <person name="O'Neill K."/>
            <person name="Ospina-Giraldo M."/>
            <person name="Pinzon A."/>
            <person name="Pritchard L."/>
            <person name="Ramsahoye B."/>
            <person name="Ren Q."/>
            <person name="Restrepo S."/>
            <person name="Roy S."/>
            <person name="Sadanandom A."/>
            <person name="Savidor A."/>
            <person name="Schornack S."/>
            <person name="Schwartz D.C."/>
            <person name="Schumann U.D."/>
            <person name="Schwessinger B."/>
            <person name="Seyer L."/>
            <person name="Sharpe T."/>
            <person name="Silvar C."/>
            <person name="Song J."/>
            <person name="Studholme D.J."/>
            <person name="Sykes S."/>
            <person name="Thines M."/>
            <person name="van de Vondervoort P.J."/>
            <person name="Phuntumart V."/>
            <person name="Wawra S."/>
            <person name="Weide R."/>
            <person name="Win J."/>
            <person name="Young C."/>
            <person name="Zhou S."/>
            <person name="Fry W."/>
            <person name="Meyers B.C."/>
            <person name="van West P."/>
            <person name="Ristaino J."/>
            <person name="Govers F."/>
            <person name="Birch P.R."/>
            <person name="Whisson S.C."/>
            <person name="Judelson H.S."/>
            <person name="Nusbaum C."/>
        </authorList>
    </citation>
    <scope>NUCLEOTIDE SEQUENCE [LARGE SCALE GENOMIC DNA]</scope>
    <source>
        <strain evidence="4">T30-4</strain>
    </source>
</reference>
<name>D0NLA9_PHYIT</name>
<dbReference type="KEGG" id="pif:PITG_22983"/>